<proteinExistence type="inferred from homology"/>
<evidence type="ECO:0000256" key="1">
    <source>
        <dbReference type="ARBA" id="ARBA00004651"/>
    </source>
</evidence>
<dbReference type="GO" id="GO:0004984">
    <property type="term" value="F:olfactory receptor activity"/>
    <property type="evidence" value="ECO:0007669"/>
    <property type="project" value="InterPro"/>
</dbReference>
<evidence type="ECO:0000256" key="2">
    <source>
        <dbReference type="ARBA" id="ARBA00022475"/>
    </source>
</evidence>
<keyword evidence="2" id="KW-1003">Cell membrane</keyword>
<dbReference type="OrthoDB" id="6707955at2759"/>
<accession>A0A834IQS0</accession>
<evidence type="ECO:0000256" key="10">
    <source>
        <dbReference type="RuleBase" id="RU351113"/>
    </source>
</evidence>
<dbReference type="EMBL" id="JAACXV010000076">
    <property type="protein sequence ID" value="KAF7284539.1"/>
    <property type="molecule type" value="Genomic_DNA"/>
</dbReference>
<keyword evidence="6 10" id="KW-1133">Transmembrane helix</keyword>
<evidence type="ECO:0000256" key="5">
    <source>
        <dbReference type="ARBA" id="ARBA00022725"/>
    </source>
</evidence>
<keyword evidence="5 10" id="KW-0552">Olfaction</keyword>
<feature type="transmembrane region" description="Helical" evidence="10">
    <location>
        <begin position="35"/>
        <end position="57"/>
    </location>
</feature>
<comment type="caution">
    <text evidence="10">Lacks conserved residue(s) required for the propagation of feature annotation.</text>
</comment>
<keyword evidence="4 10" id="KW-0812">Transmembrane</keyword>
<keyword evidence="9 10" id="KW-0807">Transducer</keyword>
<keyword evidence="12" id="KW-1185">Reference proteome</keyword>
<feature type="transmembrane region" description="Helical" evidence="10">
    <location>
        <begin position="271"/>
        <end position="288"/>
    </location>
</feature>
<evidence type="ECO:0000313" key="11">
    <source>
        <dbReference type="EMBL" id="KAF7284539.1"/>
    </source>
</evidence>
<evidence type="ECO:0000256" key="6">
    <source>
        <dbReference type="ARBA" id="ARBA00022989"/>
    </source>
</evidence>
<comment type="caution">
    <text evidence="11">The sequence shown here is derived from an EMBL/GenBank/DDBJ whole genome shotgun (WGS) entry which is preliminary data.</text>
</comment>
<gene>
    <name evidence="11" type="ORF">GWI33_021989</name>
</gene>
<dbReference type="GO" id="GO:0005886">
    <property type="term" value="C:plasma membrane"/>
    <property type="evidence" value="ECO:0007669"/>
    <property type="project" value="UniProtKB-SubCell"/>
</dbReference>
<comment type="similarity">
    <text evidence="10">Belongs to the insect chemoreceptor superfamily. Heteromeric odorant receptor channel (TC 1.A.69) family.</text>
</comment>
<dbReference type="Proteomes" id="UP000625711">
    <property type="component" value="Unassembled WGS sequence"/>
</dbReference>
<keyword evidence="7 10" id="KW-0472">Membrane</keyword>
<evidence type="ECO:0000256" key="8">
    <source>
        <dbReference type="ARBA" id="ARBA00023170"/>
    </source>
</evidence>
<comment type="subcellular location">
    <subcellularLocation>
        <location evidence="1 10">Cell membrane</location>
        <topology evidence="1 10">Multi-pass membrane protein</topology>
    </subcellularLocation>
</comment>
<dbReference type="GO" id="GO:0005549">
    <property type="term" value="F:odorant binding"/>
    <property type="evidence" value="ECO:0007669"/>
    <property type="project" value="InterPro"/>
</dbReference>
<evidence type="ECO:0000256" key="4">
    <source>
        <dbReference type="ARBA" id="ARBA00022692"/>
    </source>
</evidence>
<dbReference type="PANTHER" id="PTHR21137">
    <property type="entry name" value="ODORANT RECEPTOR"/>
    <property type="match status" value="1"/>
</dbReference>
<protein>
    <recommendedName>
        <fullName evidence="10">Odorant receptor</fullName>
    </recommendedName>
</protein>
<dbReference type="InterPro" id="IPR004117">
    <property type="entry name" value="7tm6_olfct_rcpt"/>
</dbReference>
<evidence type="ECO:0000256" key="7">
    <source>
        <dbReference type="ARBA" id="ARBA00023136"/>
    </source>
</evidence>
<keyword evidence="8 10" id="KW-0675">Receptor</keyword>
<dbReference type="Pfam" id="PF02949">
    <property type="entry name" value="7tm_6"/>
    <property type="match status" value="1"/>
</dbReference>
<dbReference type="PANTHER" id="PTHR21137:SF35">
    <property type="entry name" value="ODORANT RECEPTOR 19A-RELATED"/>
    <property type="match status" value="1"/>
</dbReference>
<keyword evidence="3 10" id="KW-0716">Sensory transduction</keyword>
<organism evidence="11 12">
    <name type="scientific">Rhynchophorus ferrugineus</name>
    <name type="common">Red palm weevil</name>
    <name type="synonym">Curculio ferrugineus</name>
    <dbReference type="NCBI Taxonomy" id="354439"/>
    <lineage>
        <taxon>Eukaryota</taxon>
        <taxon>Metazoa</taxon>
        <taxon>Ecdysozoa</taxon>
        <taxon>Arthropoda</taxon>
        <taxon>Hexapoda</taxon>
        <taxon>Insecta</taxon>
        <taxon>Pterygota</taxon>
        <taxon>Neoptera</taxon>
        <taxon>Endopterygota</taxon>
        <taxon>Coleoptera</taxon>
        <taxon>Polyphaga</taxon>
        <taxon>Cucujiformia</taxon>
        <taxon>Curculionidae</taxon>
        <taxon>Dryophthorinae</taxon>
        <taxon>Rhynchophorus</taxon>
    </lineage>
</organism>
<evidence type="ECO:0000256" key="3">
    <source>
        <dbReference type="ARBA" id="ARBA00022606"/>
    </source>
</evidence>
<dbReference type="GO" id="GO:0007165">
    <property type="term" value="P:signal transduction"/>
    <property type="evidence" value="ECO:0007669"/>
    <property type="project" value="UniProtKB-KW"/>
</dbReference>
<evidence type="ECO:0000256" key="9">
    <source>
        <dbReference type="ARBA" id="ARBA00023224"/>
    </source>
</evidence>
<name>A0A834IQS0_RHYFE</name>
<evidence type="ECO:0000313" key="12">
    <source>
        <dbReference type="Proteomes" id="UP000625711"/>
    </source>
</evidence>
<feature type="transmembrane region" description="Helical" evidence="10">
    <location>
        <begin position="125"/>
        <end position="147"/>
    </location>
</feature>
<sequence length="386" mass="44418">MYEIRKDKPFYYSLRLLKMLRFYPQSYDGDYKKRFFVSFVIWNIIFGVPWITLISLHLAVNLIKKAEVDLTEDIGDIFGDVGAMLCCIFMSVHFEKWSLMFQKLSDFKNFGKPPQYEKAQRTGNLISKVTFLYGVLGITAYVGISLLDSKRCHRMNAEKNLHEVCGTLSPAWWPNGDQIGFWAHTFLLTMQIVSGMIYLTSSFVLNTIPLEGYGLIISMIHHLKEQIIEIMEIENENEQEKRIKKMISYHQYIIQLSEDLNAICKVTIGHVYLIAALVIGCLGNQLLHQSTPKALAFIIAYSVAMFYSCHAGQNISDESMSIGDAVYNSNWYEAKPKIRKYLVLMILRSQKPIKVDALPLGTADYPFYLMMLKTSYTYLTLLNETV</sequence>
<reference evidence="11" key="1">
    <citation type="submission" date="2020-08" db="EMBL/GenBank/DDBJ databases">
        <title>Genome sequencing and assembly of the red palm weevil Rhynchophorus ferrugineus.</title>
        <authorList>
            <person name="Dias G.B."/>
            <person name="Bergman C.M."/>
            <person name="Manee M."/>
        </authorList>
    </citation>
    <scope>NUCLEOTIDE SEQUENCE</scope>
    <source>
        <strain evidence="11">AA-2017</strain>
        <tissue evidence="11">Whole larva</tissue>
    </source>
</reference>
<feature type="transmembrane region" description="Helical" evidence="10">
    <location>
        <begin position="77"/>
        <end position="94"/>
    </location>
</feature>
<dbReference type="AlphaFoldDB" id="A0A834IQS0"/>